<keyword evidence="6 9" id="KW-0822">Tryptophan biosynthesis</keyword>
<evidence type="ECO:0000256" key="1">
    <source>
        <dbReference type="ARBA" id="ARBA00001633"/>
    </source>
</evidence>
<comment type="catalytic activity">
    <reaction evidence="1 9">
        <text>1-(2-carboxyphenylamino)-1-deoxy-D-ribulose 5-phosphate + H(+) = (1S,2R)-1-C-(indol-3-yl)glycerol 3-phosphate + CO2 + H2O</text>
        <dbReference type="Rhea" id="RHEA:23476"/>
        <dbReference type="ChEBI" id="CHEBI:15377"/>
        <dbReference type="ChEBI" id="CHEBI:15378"/>
        <dbReference type="ChEBI" id="CHEBI:16526"/>
        <dbReference type="ChEBI" id="CHEBI:58613"/>
        <dbReference type="ChEBI" id="CHEBI:58866"/>
        <dbReference type="EC" id="4.1.1.48"/>
    </reaction>
</comment>
<dbReference type="RefSeq" id="WP_076522881.1">
    <property type="nucleotide sequence ID" value="NZ_CP048103.1"/>
</dbReference>
<dbReference type="Pfam" id="PF00218">
    <property type="entry name" value="IGPS"/>
    <property type="match status" value="1"/>
</dbReference>
<dbReference type="HAMAP" id="MF_00134_B">
    <property type="entry name" value="IGPS_B"/>
    <property type="match status" value="1"/>
</dbReference>
<evidence type="ECO:0000256" key="4">
    <source>
        <dbReference type="ARBA" id="ARBA00022605"/>
    </source>
</evidence>
<dbReference type="HAMAP" id="MF_00134_A">
    <property type="entry name" value="IGPS_A"/>
    <property type="match status" value="1"/>
</dbReference>
<evidence type="ECO:0000313" key="12">
    <source>
        <dbReference type="Proteomes" id="UP000186795"/>
    </source>
</evidence>
<evidence type="ECO:0000259" key="10">
    <source>
        <dbReference type="Pfam" id="PF00218"/>
    </source>
</evidence>
<evidence type="ECO:0000256" key="7">
    <source>
        <dbReference type="ARBA" id="ARBA00023141"/>
    </source>
</evidence>
<dbReference type="UniPathway" id="UPA00035">
    <property type="reaction ID" value="UER00043"/>
</dbReference>
<keyword evidence="5 9" id="KW-0210">Decarboxylase</keyword>
<dbReference type="PANTHER" id="PTHR22854">
    <property type="entry name" value="TRYPTOPHAN BIOSYNTHESIS PROTEIN"/>
    <property type="match status" value="1"/>
</dbReference>
<gene>
    <name evidence="9" type="primary">trpC</name>
    <name evidence="11" type="ORF">SAMN05421790_101214</name>
</gene>
<evidence type="ECO:0000256" key="9">
    <source>
        <dbReference type="HAMAP-Rule" id="MF_00134"/>
    </source>
</evidence>
<dbReference type="InterPro" id="IPR001468">
    <property type="entry name" value="Indole-3-GlycerolPSynthase_CS"/>
</dbReference>
<dbReference type="EC" id="4.1.1.48" evidence="9"/>
<evidence type="ECO:0000256" key="6">
    <source>
        <dbReference type="ARBA" id="ARBA00022822"/>
    </source>
</evidence>
<dbReference type="PROSITE" id="PS00614">
    <property type="entry name" value="IGPS"/>
    <property type="match status" value="1"/>
</dbReference>
<reference evidence="12" key="1">
    <citation type="submission" date="2017-01" db="EMBL/GenBank/DDBJ databases">
        <authorList>
            <person name="Varghese N."/>
            <person name="Submissions S."/>
        </authorList>
    </citation>
    <scope>NUCLEOTIDE SEQUENCE [LARGE SCALE GENOMIC DNA]</scope>
    <source>
        <strain evidence="12">DSM 45196</strain>
    </source>
</reference>
<dbReference type="CDD" id="cd00331">
    <property type="entry name" value="IGPS"/>
    <property type="match status" value="1"/>
</dbReference>
<dbReference type="InterPro" id="IPR011060">
    <property type="entry name" value="RibuloseP-bd_barrel"/>
</dbReference>
<comment type="pathway">
    <text evidence="2 9">Amino-acid biosynthesis; L-tryptophan biosynthesis; L-tryptophan from chorismate: step 4/5.</text>
</comment>
<dbReference type="Proteomes" id="UP000186795">
    <property type="component" value="Unassembled WGS sequence"/>
</dbReference>
<evidence type="ECO:0000256" key="2">
    <source>
        <dbReference type="ARBA" id="ARBA00004696"/>
    </source>
</evidence>
<comment type="similarity">
    <text evidence="3 9">Belongs to the TrpC family.</text>
</comment>
<dbReference type="InterPro" id="IPR013785">
    <property type="entry name" value="Aldolase_TIM"/>
</dbReference>
<evidence type="ECO:0000256" key="5">
    <source>
        <dbReference type="ARBA" id="ARBA00022793"/>
    </source>
</evidence>
<keyword evidence="12" id="KW-1185">Reference proteome</keyword>
<dbReference type="NCBIfam" id="NF001377">
    <property type="entry name" value="PRK00278.2-4"/>
    <property type="match status" value="1"/>
</dbReference>
<dbReference type="GO" id="GO:0000162">
    <property type="term" value="P:L-tryptophan biosynthetic process"/>
    <property type="evidence" value="ECO:0007669"/>
    <property type="project" value="UniProtKB-UniRule"/>
</dbReference>
<sequence>MFLERIVAGKKKEIQGLKERLGEREYREARHLPPVRSLVTALGQTASSPALIAEVKPASPSKGDIRPDADPAVTAREYEAGGAAAVSVLTEETYFKGSLANLTRVKESVRLPVLRKDFILDPLQLVESRLAGADAVLLIAAMLSGEEMGKLIREARDLGLEVLAEVHGEEELERTLAAGPDVLGINNRNLHTFETDLSVTERLRNRVPAGIPVIGESGVHSREDFQRLARAGVDGILVGEYLMRHASPRAAAESLTAGVRS</sequence>
<accession>A0A1N7IQ09</accession>
<dbReference type="EMBL" id="FTOD01000001">
    <property type="protein sequence ID" value="SIS39153.1"/>
    <property type="molecule type" value="Genomic_DNA"/>
</dbReference>
<dbReference type="OrthoDB" id="9804217at2"/>
<dbReference type="PANTHER" id="PTHR22854:SF2">
    <property type="entry name" value="INDOLE-3-GLYCEROL-PHOSPHATE SYNTHASE"/>
    <property type="match status" value="1"/>
</dbReference>
<keyword evidence="4 9" id="KW-0028">Amino-acid biosynthesis</keyword>
<feature type="domain" description="Indole-3-glycerol phosphate synthase" evidence="10">
    <location>
        <begin position="3"/>
        <end position="255"/>
    </location>
</feature>
<evidence type="ECO:0000256" key="3">
    <source>
        <dbReference type="ARBA" id="ARBA00008737"/>
    </source>
</evidence>
<protein>
    <recommendedName>
        <fullName evidence="9">Indole-3-glycerol phosphate synthase</fullName>
        <shortName evidence="9">IGPS</shortName>
        <ecNumber evidence="9">4.1.1.48</ecNumber>
    </recommendedName>
</protein>
<dbReference type="SUPFAM" id="SSF51366">
    <property type="entry name" value="Ribulose-phoshate binding barrel"/>
    <property type="match status" value="1"/>
</dbReference>
<dbReference type="InterPro" id="IPR045186">
    <property type="entry name" value="Indole-3-glycerol_P_synth"/>
</dbReference>
<dbReference type="Gene3D" id="3.20.20.70">
    <property type="entry name" value="Aldolase class I"/>
    <property type="match status" value="1"/>
</dbReference>
<evidence type="ECO:0000313" key="11">
    <source>
        <dbReference type="EMBL" id="SIS39153.1"/>
    </source>
</evidence>
<organism evidence="11 12">
    <name type="scientific">Kroppenstedtia eburnea</name>
    <dbReference type="NCBI Taxonomy" id="714067"/>
    <lineage>
        <taxon>Bacteria</taxon>
        <taxon>Bacillati</taxon>
        <taxon>Bacillota</taxon>
        <taxon>Bacilli</taxon>
        <taxon>Bacillales</taxon>
        <taxon>Thermoactinomycetaceae</taxon>
        <taxon>Kroppenstedtia</taxon>
    </lineage>
</organism>
<dbReference type="FunFam" id="3.20.20.70:FF:000024">
    <property type="entry name" value="Indole-3-glycerol phosphate synthase"/>
    <property type="match status" value="1"/>
</dbReference>
<keyword evidence="7 9" id="KW-0057">Aromatic amino acid biosynthesis</keyword>
<dbReference type="GO" id="GO:0004640">
    <property type="term" value="F:phosphoribosylanthranilate isomerase activity"/>
    <property type="evidence" value="ECO:0007669"/>
    <property type="project" value="TreeGrafter"/>
</dbReference>
<evidence type="ECO:0000256" key="8">
    <source>
        <dbReference type="ARBA" id="ARBA00023239"/>
    </source>
</evidence>
<keyword evidence="8 9" id="KW-0456">Lyase</keyword>
<dbReference type="InterPro" id="IPR013798">
    <property type="entry name" value="Indole-3-glycerol_P_synth_dom"/>
</dbReference>
<dbReference type="AlphaFoldDB" id="A0A1N7IQ09"/>
<name>A0A1N7IQ09_9BACL</name>
<proteinExistence type="inferred from homology"/>
<dbReference type="GO" id="GO:0004425">
    <property type="term" value="F:indole-3-glycerol-phosphate synthase activity"/>
    <property type="evidence" value="ECO:0007669"/>
    <property type="project" value="UniProtKB-UniRule"/>
</dbReference>